<accession>A0ABS2DF74</accession>
<sequence length="183" mass="21692">MNISERLNQLPPQDRAHIIGTIEYIQEQWVLFDEHDEPNDFMEFSGQPFDIWIHSNWVPFHEFDEGMAYGKTTYTIKNGDKVRISKPLPFVYQEWLNELTDDTLEKFARTLNDTGYSIYDCIYCHNFLFFQIAKKGAKGVNFLMFDNDDQVCNIQHFFERIGKQSDRFEITLNNGNRKLLTTL</sequence>
<dbReference type="InterPro" id="IPR024488">
    <property type="entry name" value="DUF2777"/>
</dbReference>
<dbReference type="Pfam" id="PF10949">
    <property type="entry name" value="DUF2777"/>
    <property type="match status" value="1"/>
</dbReference>
<dbReference type="Proteomes" id="UP001518925">
    <property type="component" value="Unassembled WGS sequence"/>
</dbReference>
<evidence type="ECO:0000313" key="2">
    <source>
        <dbReference type="Proteomes" id="UP001518925"/>
    </source>
</evidence>
<gene>
    <name evidence="1" type="ORF">JR050_05455</name>
</gene>
<organism evidence="1 2">
    <name type="scientific">Bacillus suaedaesalsae</name>
    <dbReference type="NCBI Taxonomy" id="2810349"/>
    <lineage>
        <taxon>Bacteria</taxon>
        <taxon>Bacillati</taxon>
        <taxon>Bacillota</taxon>
        <taxon>Bacilli</taxon>
        <taxon>Bacillales</taxon>
        <taxon>Bacillaceae</taxon>
        <taxon>Bacillus</taxon>
    </lineage>
</organism>
<proteinExistence type="predicted"/>
<dbReference type="RefSeq" id="WP_204202506.1">
    <property type="nucleotide sequence ID" value="NZ_JAFELM010000019.1"/>
</dbReference>
<protein>
    <submittedName>
        <fullName evidence="1">DUF2777 family protein</fullName>
    </submittedName>
</protein>
<dbReference type="EMBL" id="JAFELM010000019">
    <property type="protein sequence ID" value="MBM6617119.1"/>
    <property type="molecule type" value="Genomic_DNA"/>
</dbReference>
<comment type="caution">
    <text evidence="1">The sequence shown here is derived from an EMBL/GenBank/DDBJ whole genome shotgun (WGS) entry which is preliminary data.</text>
</comment>
<name>A0ABS2DF74_9BACI</name>
<keyword evidence="2" id="KW-1185">Reference proteome</keyword>
<reference evidence="1 2" key="1">
    <citation type="submission" date="2021-02" db="EMBL/GenBank/DDBJ databases">
        <title>Bacillus sp. RD4P76, an endophyte from a halophyte.</title>
        <authorList>
            <person name="Sun J.-Q."/>
        </authorList>
    </citation>
    <scope>NUCLEOTIDE SEQUENCE [LARGE SCALE GENOMIC DNA]</scope>
    <source>
        <strain evidence="1 2">RD4P76</strain>
    </source>
</reference>
<evidence type="ECO:0000313" key="1">
    <source>
        <dbReference type="EMBL" id="MBM6617119.1"/>
    </source>
</evidence>